<sequence>MIDDIFNGFKKNHIHIAIVKDDNGEVVGMVTMEDVLEELVSDISEPSKIGGSVK</sequence>
<dbReference type="EMBL" id="VSSQ01077292">
    <property type="protein sequence ID" value="MPN27410.1"/>
    <property type="molecule type" value="Genomic_DNA"/>
</dbReference>
<reference evidence="2" key="1">
    <citation type="submission" date="2019-08" db="EMBL/GenBank/DDBJ databases">
        <authorList>
            <person name="Kucharzyk K."/>
            <person name="Murdoch R.W."/>
            <person name="Higgins S."/>
            <person name="Loffler F."/>
        </authorList>
    </citation>
    <scope>NUCLEOTIDE SEQUENCE</scope>
</reference>
<dbReference type="Pfam" id="PF00571">
    <property type="entry name" value="CBS"/>
    <property type="match status" value="1"/>
</dbReference>
<proteinExistence type="predicted"/>
<accession>A0A645GMK7</accession>
<organism evidence="2">
    <name type="scientific">bioreactor metagenome</name>
    <dbReference type="NCBI Taxonomy" id="1076179"/>
    <lineage>
        <taxon>unclassified sequences</taxon>
        <taxon>metagenomes</taxon>
        <taxon>ecological metagenomes</taxon>
    </lineage>
</organism>
<dbReference type="InterPro" id="IPR051676">
    <property type="entry name" value="UPF0053_domain"/>
</dbReference>
<dbReference type="AlphaFoldDB" id="A0A645GMK7"/>
<evidence type="ECO:0000259" key="1">
    <source>
        <dbReference type="PROSITE" id="PS51371"/>
    </source>
</evidence>
<dbReference type="SUPFAM" id="SSF54631">
    <property type="entry name" value="CBS-domain pair"/>
    <property type="match status" value="1"/>
</dbReference>
<dbReference type="InterPro" id="IPR046342">
    <property type="entry name" value="CBS_dom_sf"/>
</dbReference>
<gene>
    <name evidence="2" type="ORF">SDC9_174843</name>
</gene>
<dbReference type="PANTHER" id="PTHR43099:SF5">
    <property type="entry name" value="HLYC_CORC FAMILY TRANSPORTER"/>
    <property type="match status" value="1"/>
</dbReference>
<protein>
    <recommendedName>
        <fullName evidence="1">CBS domain-containing protein</fullName>
    </recommendedName>
</protein>
<comment type="caution">
    <text evidence="2">The sequence shown here is derived from an EMBL/GenBank/DDBJ whole genome shotgun (WGS) entry which is preliminary data.</text>
</comment>
<dbReference type="PANTHER" id="PTHR43099">
    <property type="entry name" value="UPF0053 PROTEIN YRKA"/>
    <property type="match status" value="1"/>
</dbReference>
<dbReference type="Gene3D" id="3.90.1280.20">
    <property type="match status" value="1"/>
</dbReference>
<name>A0A645GMK7_9ZZZZ</name>
<dbReference type="PROSITE" id="PS51371">
    <property type="entry name" value="CBS"/>
    <property type="match status" value="1"/>
</dbReference>
<dbReference type="InterPro" id="IPR000644">
    <property type="entry name" value="CBS_dom"/>
</dbReference>
<feature type="domain" description="CBS" evidence="1">
    <location>
        <begin position="1"/>
        <end position="45"/>
    </location>
</feature>
<evidence type="ECO:0000313" key="2">
    <source>
        <dbReference type="EMBL" id="MPN27410.1"/>
    </source>
</evidence>